<evidence type="ECO:0000313" key="2">
    <source>
        <dbReference type="EMBL" id="TVY86539.1"/>
    </source>
</evidence>
<feature type="domain" description="Dienelactone hydrolase" evidence="1">
    <location>
        <begin position="9"/>
        <end position="185"/>
    </location>
</feature>
<dbReference type="SUPFAM" id="SSF53474">
    <property type="entry name" value="alpha/beta-Hydrolases"/>
    <property type="match status" value="1"/>
</dbReference>
<sequence>MSSALNALVLVPDFFKGAKMEFSWYGDDLSEESKALKEAFAQYALDFPAFVPALRDVVGEGKGRWEGVKAWGAYGLCWGGKVVALSSGPDTPFSASGQVHPGRLATTDATQITIPHIVLASDGEDAKIVREYKDVLVGAGKPGVVDTYVGMHHGWMGARANFKDEANFKEYERGYNQLAQFFAKHL</sequence>
<dbReference type="PANTHER" id="PTHR47668">
    <property type="entry name" value="DIENELACTONE HYDROLASE FAMILY PROTEIN (AFU_ORTHOLOGUE AFUA_6G01940)"/>
    <property type="match status" value="1"/>
</dbReference>
<dbReference type="InterPro" id="IPR002925">
    <property type="entry name" value="Dienelactn_hydro"/>
</dbReference>
<dbReference type="GO" id="GO:0016787">
    <property type="term" value="F:hydrolase activity"/>
    <property type="evidence" value="ECO:0007669"/>
    <property type="project" value="InterPro"/>
</dbReference>
<keyword evidence="3" id="KW-1185">Reference proteome</keyword>
<gene>
    <name evidence="2" type="ORF">LAWI1_G004692</name>
</gene>
<dbReference type="Proteomes" id="UP000315522">
    <property type="component" value="Unassembled WGS sequence"/>
</dbReference>
<dbReference type="InterPro" id="IPR029058">
    <property type="entry name" value="AB_hydrolase_fold"/>
</dbReference>
<reference evidence="2 3" key="1">
    <citation type="submission" date="2018-05" db="EMBL/GenBank/DDBJ databases">
        <title>Genome sequencing and assembly of the regulated plant pathogen Lachnellula willkommii and related sister species for the development of diagnostic species identification markers.</title>
        <authorList>
            <person name="Giroux E."/>
            <person name="Bilodeau G."/>
        </authorList>
    </citation>
    <scope>NUCLEOTIDE SEQUENCE [LARGE SCALE GENOMIC DNA]</scope>
    <source>
        <strain evidence="2 3">CBS 172.35</strain>
    </source>
</reference>
<proteinExistence type="predicted"/>
<name>A0A559M0R6_9HELO</name>
<accession>A0A559M0R6</accession>
<dbReference type="PANTHER" id="PTHR47668:SF1">
    <property type="entry name" value="DIENELACTONE HYDROLASE DOMAIN-CONTAINING PROTEIN-RELATED"/>
    <property type="match status" value="1"/>
</dbReference>
<organism evidence="2 3">
    <name type="scientific">Lachnellula willkommii</name>
    <dbReference type="NCBI Taxonomy" id="215461"/>
    <lineage>
        <taxon>Eukaryota</taxon>
        <taxon>Fungi</taxon>
        <taxon>Dikarya</taxon>
        <taxon>Ascomycota</taxon>
        <taxon>Pezizomycotina</taxon>
        <taxon>Leotiomycetes</taxon>
        <taxon>Helotiales</taxon>
        <taxon>Lachnaceae</taxon>
        <taxon>Lachnellula</taxon>
    </lineage>
</organism>
<dbReference type="EMBL" id="QGML01003401">
    <property type="protein sequence ID" value="TVY86539.1"/>
    <property type="molecule type" value="Genomic_DNA"/>
</dbReference>
<evidence type="ECO:0000259" key="1">
    <source>
        <dbReference type="Pfam" id="PF01738"/>
    </source>
</evidence>
<protein>
    <submittedName>
        <fullName evidence="2">Putative AIM2 family protein</fullName>
    </submittedName>
</protein>
<dbReference type="Pfam" id="PF01738">
    <property type="entry name" value="DLH"/>
    <property type="match status" value="1"/>
</dbReference>
<evidence type="ECO:0000313" key="3">
    <source>
        <dbReference type="Proteomes" id="UP000315522"/>
    </source>
</evidence>
<dbReference type="Gene3D" id="3.40.50.1820">
    <property type="entry name" value="alpha/beta hydrolase"/>
    <property type="match status" value="1"/>
</dbReference>
<comment type="caution">
    <text evidence="2">The sequence shown here is derived from an EMBL/GenBank/DDBJ whole genome shotgun (WGS) entry which is preliminary data.</text>
</comment>
<dbReference type="AlphaFoldDB" id="A0A559M0R6"/>